<dbReference type="Gene3D" id="2.70.70.10">
    <property type="entry name" value="Glucose Permease (Domain IIA)"/>
    <property type="match status" value="1"/>
</dbReference>
<keyword evidence="3" id="KW-1133">Transmembrane helix</keyword>
<dbReference type="GO" id="GO:0004222">
    <property type="term" value="F:metalloendopeptidase activity"/>
    <property type="evidence" value="ECO:0007669"/>
    <property type="project" value="TreeGrafter"/>
</dbReference>
<dbReference type="PANTHER" id="PTHR21666">
    <property type="entry name" value="PEPTIDASE-RELATED"/>
    <property type="match status" value="1"/>
</dbReference>
<gene>
    <name evidence="5" type="ORF">DFP95_112114</name>
</gene>
<dbReference type="RefSeq" id="WP_115994320.1">
    <property type="nucleotide sequence ID" value="NZ_QRDY01000012.1"/>
</dbReference>
<dbReference type="EMBL" id="QRDY01000012">
    <property type="protein sequence ID" value="RED56823.1"/>
    <property type="molecule type" value="Genomic_DNA"/>
</dbReference>
<evidence type="ECO:0000256" key="2">
    <source>
        <dbReference type="SAM" id="MobiDB-lite"/>
    </source>
</evidence>
<evidence type="ECO:0000313" key="6">
    <source>
        <dbReference type="Proteomes" id="UP000256869"/>
    </source>
</evidence>
<dbReference type="Proteomes" id="UP000256869">
    <property type="component" value="Unassembled WGS sequence"/>
</dbReference>
<evidence type="ECO:0000259" key="4">
    <source>
        <dbReference type="Pfam" id="PF01551"/>
    </source>
</evidence>
<organism evidence="5 6">
    <name type="scientific">Cohnella lupini</name>
    <dbReference type="NCBI Taxonomy" id="1294267"/>
    <lineage>
        <taxon>Bacteria</taxon>
        <taxon>Bacillati</taxon>
        <taxon>Bacillota</taxon>
        <taxon>Bacilli</taxon>
        <taxon>Bacillales</taxon>
        <taxon>Paenibacillaceae</taxon>
        <taxon>Cohnella</taxon>
    </lineage>
</organism>
<dbReference type="PANTHER" id="PTHR21666:SF270">
    <property type="entry name" value="MUREIN HYDROLASE ACTIVATOR ENVC"/>
    <property type="match status" value="1"/>
</dbReference>
<dbReference type="InterPro" id="IPR016047">
    <property type="entry name" value="M23ase_b-sheet_dom"/>
</dbReference>
<dbReference type="FunFam" id="2.70.70.10:FF:000006">
    <property type="entry name" value="M23 family peptidase"/>
    <property type="match status" value="1"/>
</dbReference>
<protein>
    <submittedName>
        <fullName evidence="5">Murein DD-endopeptidase MepM/ murein hydrolase activator NlpD</fullName>
    </submittedName>
</protein>
<feature type="domain" description="M23ase beta-sheet core" evidence="4">
    <location>
        <begin position="234"/>
        <end position="328"/>
    </location>
</feature>
<keyword evidence="6" id="KW-1185">Reference proteome</keyword>
<dbReference type="InterPro" id="IPR011055">
    <property type="entry name" value="Dup_hybrid_motif"/>
</dbReference>
<evidence type="ECO:0000256" key="1">
    <source>
        <dbReference type="SAM" id="Coils"/>
    </source>
</evidence>
<accession>A0A3D9I4U9</accession>
<keyword evidence="3" id="KW-0812">Transmembrane</keyword>
<reference evidence="5 6" key="1">
    <citation type="submission" date="2018-07" db="EMBL/GenBank/DDBJ databases">
        <title>Genomic Encyclopedia of Type Strains, Phase III (KMG-III): the genomes of soil and plant-associated and newly described type strains.</title>
        <authorList>
            <person name="Whitman W."/>
        </authorList>
    </citation>
    <scope>NUCLEOTIDE SEQUENCE [LARGE SCALE GENOMIC DNA]</scope>
    <source>
        <strain evidence="5 6">CECT 8236</strain>
    </source>
</reference>
<dbReference type="SUPFAM" id="SSF51261">
    <property type="entry name" value="Duplicated hybrid motif"/>
    <property type="match status" value="1"/>
</dbReference>
<dbReference type="OrthoDB" id="9805799at2"/>
<name>A0A3D9I4U9_9BACL</name>
<feature type="region of interest" description="Disordered" evidence="2">
    <location>
        <begin position="125"/>
        <end position="157"/>
    </location>
</feature>
<evidence type="ECO:0000313" key="5">
    <source>
        <dbReference type="EMBL" id="RED56823.1"/>
    </source>
</evidence>
<dbReference type="AlphaFoldDB" id="A0A3D9I4U9"/>
<keyword evidence="1" id="KW-0175">Coiled coil</keyword>
<evidence type="ECO:0000256" key="3">
    <source>
        <dbReference type="SAM" id="Phobius"/>
    </source>
</evidence>
<dbReference type="CDD" id="cd12797">
    <property type="entry name" value="M23_peptidase"/>
    <property type="match status" value="1"/>
</dbReference>
<dbReference type="InterPro" id="IPR050570">
    <property type="entry name" value="Cell_wall_metabolism_enzyme"/>
</dbReference>
<sequence length="339" mass="37448">MKWRHKKFTFMVIPDANNSVMRFQLSAVILVIGLIMTVAILAASITAFLLYRGNSGEIGELKQQLSSATGDYEEIIDHKDEHIDELQTDLTDLSEQAKKINIRMQDIKGLESQLKEMVGIETGDSVKTKADGETTSADTPNEDEQFSMDGGTGGEELPVTPEEMGLLIERTRNDFLSLTEQIEHMKPELEQTKVAVVKQQKLLAVTPTIWPTDSRRITSTFGIRKDPFTHRATYHAGLDIGGVTGDPIYAAADGTVIDAGRSDSHGNNVLISHANGLRTHYSHMSKILTRIGTKVRKGDIIGELGSTGRSTGPHLHYEVMINGEHVDPRPYLKATRRSN</sequence>
<keyword evidence="3" id="KW-0472">Membrane</keyword>
<keyword evidence="5" id="KW-0378">Hydrolase</keyword>
<feature type="transmembrane region" description="Helical" evidence="3">
    <location>
        <begin position="27"/>
        <end position="51"/>
    </location>
</feature>
<feature type="coiled-coil region" evidence="1">
    <location>
        <begin position="76"/>
        <end position="103"/>
    </location>
</feature>
<comment type="caution">
    <text evidence="5">The sequence shown here is derived from an EMBL/GenBank/DDBJ whole genome shotgun (WGS) entry which is preliminary data.</text>
</comment>
<dbReference type="Pfam" id="PF01551">
    <property type="entry name" value="Peptidase_M23"/>
    <property type="match status" value="1"/>
</dbReference>
<proteinExistence type="predicted"/>